<feature type="domain" description="SWIM-type" evidence="2">
    <location>
        <begin position="46"/>
        <end position="85"/>
    </location>
</feature>
<sequence>MLPQILMKFNIGTILSYFLETSAVLKAIRESSLSCLHLVIYMKQFYRVILMPNAGGGIHASCSCPAGSGHNCICKHTAVLCYALEDCVKLFVLPEDIPSCTDKLEAGNKPRQVKLPAVPLREKRNDLQIKEQPEAYKLNKVCDTERTFAELFLCELEQWSKESNNSKKLLINTVASQDAPVETLVSVNPLYDYIDWFTLRQLRITGSIVSRIWYFFMFMNSIPNTISNAILEPSTFFSPTVINRYVAEKVKEGSWQYRLTVELIKTLVGIVECKVAVKGSHQTVVECAKDPGYPLNSMKINQHGTSVQDFGLKPIYAWSFANYCDLVLLHPDSGSFYCH</sequence>
<dbReference type="PROSITE" id="PS50966">
    <property type="entry name" value="ZF_SWIM"/>
    <property type="match status" value="1"/>
</dbReference>
<evidence type="ECO:0000259" key="2">
    <source>
        <dbReference type="PROSITE" id="PS50966"/>
    </source>
</evidence>
<dbReference type="EMBL" id="JBJQND010000014">
    <property type="protein sequence ID" value="KAL3854914.1"/>
    <property type="molecule type" value="Genomic_DNA"/>
</dbReference>
<dbReference type="InterPro" id="IPR007527">
    <property type="entry name" value="Znf_SWIM"/>
</dbReference>
<organism evidence="3 4">
    <name type="scientific">Sinanodonta woodiana</name>
    <name type="common">Chinese pond mussel</name>
    <name type="synonym">Anodonta woodiana</name>
    <dbReference type="NCBI Taxonomy" id="1069815"/>
    <lineage>
        <taxon>Eukaryota</taxon>
        <taxon>Metazoa</taxon>
        <taxon>Spiralia</taxon>
        <taxon>Lophotrochozoa</taxon>
        <taxon>Mollusca</taxon>
        <taxon>Bivalvia</taxon>
        <taxon>Autobranchia</taxon>
        <taxon>Heteroconchia</taxon>
        <taxon>Palaeoheterodonta</taxon>
        <taxon>Unionida</taxon>
        <taxon>Unionoidea</taxon>
        <taxon>Unionidae</taxon>
        <taxon>Unioninae</taxon>
        <taxon>Sinanodonta</taxon>
    </lineage>
</organism>
<keyword evidence="1" id="KW-0863">Zinc-finger</keyword>
<evidence type="ECO:0000313" key="4">
    <source>
        <dbReference type="Proteomes" id="UP001634394"/>
    </source>
</evidence>
<evidence type="ECO:0000313" key="3">
    <source>
        <dbReference type="EMBL" id="KAL3854914.1"/>
    </source>
</evidence>
<accession>A0ABD3UZT1</accession>
<keyword evidence="4" id="KW-1185">Reference proteome</keyword>
<dbReference type="Proteomes" id="UP001634394">
    <property type="component" value="Unassembled WGS sequence"/>
</dbReference>
<name>A0ABD3UZT1_SINWO</name>
<keyword evidence="1" id="KW-0862">Zinc</keyword>
<keyword evidence="1" id="KW-0479">Metal-binding</keyword>
<proteinExistence type="predicted"/>
<comment type="caution">
    <text evidence="3">The sequence shown here is derived from an EMBL/GenBank/DDBJ whole genome shotgun (WGS) entry which is preliminary data.</text>
</comment>
<reference evidence="3 4" key="1">
    <citation type="submission" date="2024-11" db="EMBL/GenBank/DDBJ databases">
        <title>Chromosome-level genome assembly of the freshwater bivalve Anodonta woodiana.</title>
        <authorList>
            <person name="Chen X."/>
        </authorList>
    </citation>
    <scope>NUCLEOTIDE SEQUENCE [LARGE SCALE GENOMIC DNA]</scope>
    <source>
        <strain evidence="3">MN2024</strain>
        <tissue evidence="3">Gills</tissue>
    </source>
</reference>
<dbReference type="AlphaFoldDB" id="A0ABD3UZT1"/>
<gene>
    <name evidence="3" type="ORF">ACJMK2_014149</name>
</gene>
<dbReference type="GO" id="GO:0008270">
    <property type="term" value="F:zinc ion binding"/>
    <property type="evidence" value="ECO:0007669"/>
    <property type="project" value="UniProtKB-KW"/>
</dbReference>
<protein>
    <recommendedName>
        <fullName evidence="2">SWIM-type domain-containing protein</fullName>
    </recommendedName>
</protein>
<evidence type="ECO:0000256" key="1">
    <source>
        <dbReference type="PROSITE-ProRule" id="PRU00325"/>
    </source>
</evidence>